<evidence type="ECO:0000313" key="7">
    <source>
        <dbReference type="EMBL" id="EKF17690.1"/>
    </source>
</evidence>
<reference evidence="7 8" key="1">
    <citation type="journal article" date="2012" name="J. Bacteriol.">
        <title>Genome Sequence of Nitratireductor pacificus Type Strain pht-3B.</title>
        <authorList>
            <person name="Lai Q."/>
            <person name="Li G."/>
            <person name="Shao Z."/>
        </authorList>
    </citation>
    <scope>NUCLEOTIDE SEQUENCE [LARGE SCALE GENOMIC DNA]</scope>
    <source>
        <strain evidence="8">pht-3B</strain>
    </source>
</reference>
<comment type="caution">
    <text evidence="7">The sequence shown here is derived from an EMBL/GenBank/DDBJ whole genome shotgun (WGS) entry which is preliminary data.</text>
</comment>
<protein>
    <recommendedName>
        <fullName evidence="6">Type 3 secretion system stator protein</fullName>
    </recommendedName>
</protein>
<dbReference type="InterPro" id="IPR051472">
    <property type="entry name" value="T3SS_Stator/FliH"/>
</dbReference>
<evidence type="ECO:0000256" key="2">
    <source>
        <dbReference type="ARBA" id="ARBA00022448"/>
    </source>
</evidence>
<sequence>MVDALPTRPAGRILPAAEAQAWQDGFALLHAAQQESERLRQDARSAYADDCARGYADGKARGEEEAATLVVETAIKVDRYLGTLQEEVIGLALDVVRRVLGDFDVGLLVAKAARQAVAEIRRGKYIRVTVHPDVAEEVRDELDIMMEGGGLGLTVELQLDSTLAEGACIVATDIAVLDASIDTQLDALKAAFTGKAEDDA</sequence>
<evidence type="ECO:0000256" key="5">
    <source>
        <dbReference type="ARBA" id="ARBA00024335"/>
    </source>
</evidence>
<dbReference type="EMBL" id="AMRM01000020">
    <property type="protein sequence ID" value="EKF17690.1"/>
    <property type="molecule type" value="Genomic_DNA"/>
</dbReference>
<gene>
    <name evidence="7" type="ORF">NA2_16562</name>
</gene>
<dbReference type="GO" id="GO:0030254">
    <property type="term" value="P:protein secretion by the type III secretion system"/>
    <property type="evidence" value="ECO:0007669"/>
    <property type="project" value="InterPro"/>
</dbReference>
<evidence type="ECO:0000256" key="4">
    <source>
        <dbReference type="ARBA" id="ARBA00022927"/>
    </source>
</evidence>
<dbReference type="Proteomes" id="UP000006786">
    <property type="component" value="Unassembled WGS sequence"/>
</dbReference>
<comment type="similarity">
    <text evidence="5">Belongs to the SctL stator family.</text>
</comment>
<dbReference type="InterPro" id="IPR010586">
    <property type="entry name" value="T3SS_stator_protein"/>
</dbReference>
<accession>K2M9L7</accession>
<dbReference type="eggNOG" id="COG1317">
    <property type="taxonomic scope" value="Bacteria"/>
</dbReference>
<dbReference type="NCBIfam" id="TIGR02499">
    <property type="entry name" value="HrpE_YscL_not"/>
    <property type="match status" value="1"/>
</dbReference>
<dbReference type="PANTHER" id="PTHR34982">
    <property type="entry name" value="YOP PROTEINS TRANSLOCATION PROTEIN L"/>
    <property type="match status" value="1"/>
</dbReference>
<name>K2M9L7_9HYPH</name>
<keyword evidence="2" id="KW-0813">Transport</keyword>
<proteinExistence type="inferred from homology"/>
<keyword evidence="8" id="KW-1185">Reference proteome</keyword>
<evidence type="ECO:0000256" key="1">
    <source>
        <dbReference type="ARBA" id="ARBA00004496"/>
    </source>
</evidence>
<dbReference type="PANTHER" id="PTHR34982:SF1">
    <property type="entry name" value="FLAGELLAR ASSEMBLY PROTEIN FLIH"/>
    <property type="match status" value="1"/>
</dbReference>
<evidence type="ECO:0000256" key="3">
    <source>
        <dbReference type="ARBA" id="ARBA00022490"/>
    </source>
</evidence>
<keyword evidence="4" id="KW-0653">Protein transport</keyword>
<dbReference type="PATRIC" id="fig|391937.3.peg.3403"/>
<dbReference type="STRING" id="391937.NA2_16562"/>
<organism evidence="7 8">
    <name type="scientific">Nitratireductor pacificus pht-3B</name>
    <dbReference type="NCBI Taxonomy" id="391937"/>
    <lineage>
        <taxon>Bacteria</taxon>
        <taxon>Pseudomonadati</taxon>
        <taxon>Pseudomonadota</taxon>
        <taxon>Alphaproteobacteria</taxon>
        <taxon>Hyphomicrobiales</taxon>
        <taxon>Phyllobacteriaceae</taxon>
        <taxon>Nitratireductor</taxon>
    </lineage>
</organism>
<evidence type="ECO:0000313" key="8">
    <source>
        <dbReference type="Proteomes" id="UP000006786"/>
    </source>
</evidence>
<dbReference type="AlphaFoldDB" id="K2M9L7"/>
<dbReference type="InterPro" id="IPR012842">
    <property type="entry name" value="T3SS_SctL/SctL2"/>
</dbReference>
<comment type="subcellular location">
    <subcellularLocation>
        <location evidence="1">Cytoplasm</location>
    </subcellularLocation>
</comment>
<keyword evidence="3" id="KW-0963">Cytoplasm</keyword>
<dbReference type="Pfam" id="PF06635">
    <property type="entry name" value="T3SS_SCTL"/>
    <property type="match status" value="1"/>
</dbReference>
<evidence type="ECO:0000256" key="6">
    <source>
        <dbReference type="ARBA" id="ARBA00040494"/>
    </source>
</evidence>
<dbReference type="GO" id="GO:0005829">
    <property type="term" value="C:cytosol"/>
    <property type="evidence" value="ECO:0007669"/>
    <property type="project" value="TreeGrafter"/>
</dbReference>